<dbReference type="PROSITE" id="PS50089">
    <property type="entry name" value="ZF_RING_2"/>
    <property type="match status" value="1"/>
</dbReference>
<evidence type="ECO:0000313" key="6">
    <source>
        <dbReference type="EMBL" id="CAG5094791.1"/>
    </source>
</evidence>
<keyword evidence="1" id="KW-0479">Metal-binding</keyword>
<evidence type="ECO:0000259" key="5">
    <source>
        <dbReference type="PROSITE" id="PS50089"/>
    </source>
</evidence>
<feature type="domain" description="RING-type" evidence="5">
    <location>
        <begin position="89"/>
        <end position="129"/>
    </location>
</feature>
<organism evidence="6 7">
    <name type="scientific">Oikopleura dioica</name>
    <name type="common">Tunicate</name>
    <dbReference type="NCBI Taxonomy" id="34765"/>
    <lineage>
        <taxon>Eukaryota</taxon>
        <taxon>Metazoa</taxon>
        <taxon>Chordata</taxon>
        <taxon>Tunicata</taxon>
        <taxon>Appendicularia</taxon>
        <taxon>Copelata</taxon>
        <taxon>Oikopleuridae</taxon>
        <taxon>Oikopleura</taxon>
    </lineage>
</organism>
<dbReference type="SMART" id="SM00184">
    <property type="entry name" value="RING"/>
    <property type="match status" value="1"/>
</dbReference>
<evidence type="ECO:0000313" key="7">
    <source>
        <dbReference type="Proteomes" id="UP001158576"/>
    </source>
</evidence>
<sequence>MHVIEAFSCASLDFDLFWTNSCCEDAVKKPALDEFAKLKTGAKREYEEAIAVARKKKVKYEGVIKAEKKLLGIGHQELDDETIDARMKCKICLERFNDGDRAMSVLRCRHVFCASCLEQVDPKHCPVCREVFTNDQIQKIIWS</sequence>
<dbReference type="PROSITE" id="PS00518">
    <property type="entry name" value="ZF_RING_1"/>
    <property type="match status" value="1"/>
</dbReference>
<dbReference type="Pfam" id="PF14634">
    <property type="entry name" value="zf-RING_5"/>
    <property type="match status" value="1"/>
</dbReference>
<evidence type="ECO:0000256" key="3">
    <source>
        <dbReference type="ARBA" id="ARBA00022833"/>
    </source>
</evidence>
<keyword evidence="7" id="KW-1185">Reference proteome</keyword>
<protein>
    <submittedName>
        <fullName evidence="6">Oidioi.mRNA.OKI2018_I69.XSR.g13868.t1.cds</fullName>
    </submittedName>
</protein>
<evidence type="ECO:0000256" key="2">
    <source>
        <dbReference type="ARBA" id="ARBA00022771"/>
    </source>
</evidence>
<dbReference type="InterPro" id="IPR001841">
    <property type="entry name" value="Znf_RING"/>
</dbReference>
<dbReference type="SUPFAM" id="SSF57850">
    <property type="entry name" value="RING/U-box"/>
    <property type="match status" value="1"/>
</dbReference>
<gene>
    <name evidence="6" type="ORF">OKIOD_LOCUS5426</name>
</gene>
<accession>A0ABN7S854</accession>
<dbReference type="InterPro" id="IPR017907">
    <property type="entry name" value="Znf_RING_CS"/>
</dbReference>
<evidence type="ECO:0000256" key="1">
    <source>
        <dbReference type="ARBA" id="ARBA00022723"/>
    </source>
</evidence>
<dbReference type="EMBL" id="OU015569">
    <property type="protein sequence ID" value="CAG5094791.1"/>
    <property type="molecule type" value="Genomic_DNA"/>
</dbReference>
<name>A0ABN7S854_OIKDI</name>
<dbReference type="InterPro" id="IPR013083">
    <property type="entry name" value="Znf_RING/FYVE/PHD"/>
</dbReference>
<dbReference type="Proteomes" id="UP001158576">
    <property type="component" value="Chromosome XSR"/>
</dbReference>
<keyword evidence="2 4" id="KW-0863">Zinc-finger</keyword>
<dbReference type="Gene3D" id="3.30.40.10">
    <property type="entry name" value="Zinc/RING finger domain, C3HC4 (zinc finger)"/>
    <property type="match status" value="1"/>
</dbReference>
<evidence type="ECO:0000256" key="4">
    <source>
        <dbReference type="PROSITE-ProRule" id="PRU00175"/>
    </source>
</evidence>
<keyword evidence="3" id="KW-0862">Zinc</keyword>
<reference evidence="6 7" key="1">
    <citation type="submission" date="2021-04" db="EMBL/GenBank/DDBJ databases">
        <authorList>
            <person name="Bliznina A."/>
        </authorList>
    </citation>
    <scope>NUCLEOTIDE SEQUENCE [LARGE SCALE GENOMIC DNA]</scope>
</reference>
<proteinExistence type="predicted"/>